<dbReference type="Proteomes" id="UP000189704">
    <property type="component" value="Unplaced"/>
</dbReference>
<gene>
    <name evidence="3" type="primary">CUNH1orf162</name>
</gene>
<reference evidence="3" key="1">
    <citation type="submission" date="2025-08" db="UniProtKB">
        <authorList>
            <consortium name="RefSeq"/>
        </authorList>
    </citation>
    <scope>IDENTIFICATION</scope>
</reference>
<evidence type="ECO:0000313" key="3">
    <source>
        <dbReference type="RefSeq" id="XP_021573665.1"/>
    </source>
</evidence>
<name>A0A3Q0EHE5_CARSF</name>
<evidence type="ECO:0000313" key="2">
    <source>
        <dbReference type="Proteomes" id="UP000189704"/>
    </source>
</evidence>
<keyword evidence="1" id="KW-1133">Transmembrane helix</keyword>
<proteinExistence type="predicted"/>
<keyword evidence="2" id="KW-1185">Reference proteome</keyword>
<organism evidence="2 3">
    <name type="scientific">Carlito syrichta</name>
    <name type="common">Philippine tarsier</name>
    <name type="synonym">Tarsius syrichta</name>
    <dbReference type="NCBI Taxonomy" id="1868482"/>
    <lineage>
        <taxon>Eukaryota</taxon>
        <taxon>Metazoa</taxon>
        <taxon>Chordata</taxon>
        <taxon>Craniata</taxon>
        <taxon>Vertebrata</taxon>
        <taxon>Euteleostomi</taxon>
        <taxon>Mammalia</taxon>
        <taxon>Eutheria</taxon>
        <taxon>Euarchontoglires</taxon>
        <taxon>Primates</taxon>
        <taxon>Haplorrhini</taxon>
        <taxon>Tarsiiformes</taxon>
        <taxon>Tarsiidae</taxon>
        <taxon>Carlito</taxon>
    </lineage>
</organism>
<dbReference type="RefSeq" id="XP_021573665.1">
    <property type="nucleotide sequence ID" value="XM_021717990.1"/>
</dbReference>
<accession>A0A3Q0EHE5</accession>
<evidence type="ECO:0000256" key="1">
    <source>
        <dbReference type="SAM" id="Phobius"/>
    </source>
</evidence>
<sequence length="159" mass="17879">MLNGKQEVSGDHGSPKLRDHMERCVSWGRGEGERPQLSLRLKWIWNSKENVENQRVSVKEHLLAFFTGVLLTLLLTALVLLILKCCRKRHSSFQAQQPHWDPPAKLSPIPGESLTYASMTFKPSEEKGGGLTENHSADFDPVVYSQIKATNSPYPPSEI</sequence>
<dbReference type="KEGG" id="csyr:103271469"/>
<protein>
    <submittedName>
        <fullName evidence="3">Transmembrane protein C1orf162 homolog</fullName>
    </submittedName>
</protein>
<keyword evidence="1" id="KW-0472">Membrane</keyword>
<feature type="transmembrane region" description="Helical" evidence="1">
    <location>
        <begin position="62"/>
        <end position="83"/>
    </location>
</feature>
<dbReference type="InterPro" id="IPR037763">
    <property type="entry name" value="C1orf162"/>
</dbReference>
<dbReference type="PANTHER" id="PTHR37997:SF1">
    <property type="entry name" value="TRANSMEMBRANE PROTEIN C1ORF162"/>
    <property type="match status" value="1"/>
</dbReference>
<dbReference type="STRING" id="1868482.ENSTSYP00000006629"/>
<dbReference type="CTD" id="120495909"/>
<dbReference type="GeneID" id="103271469"/>
<dbReference type="OrthoDB" id="9451692at2759"/>
<keyword evidence="1 3" id="KW-0812">Transmembrane</keyword>
<dbReference type="AlphaFoldDB" id="A0A3Q0EHE5"/>
<dbReference type="PANTHER" id="PTHR37997">
    <property type="entry name" value="TRANSMEMBRANE PROTEIN C1ORF162"/>
    <property type="match status" value="1"/>
</dbReference>